<protein>
    <recommendedName>
        <fullName evidence="3">VWFA domain-containing protein</fullName>
    </recommendedName>
</protein>
<feature type="domain" description="VWFA" evidence="3">
    <location>
        <begin position="295"/>
        <end position="495"/>
    </location>
</feature>
<evidence type="ECO:0000256" key="1">
    <source>
        <dbReference type="SAM" id="MobiDB-lite"/>
    </source>
</evidence>
<reference evidence="5" key="1">
    <citation type="journal article" date="2019" name="Int. J. Syst. Evol. Microbiol.">
        <title>The Global Catalogue of Microorganisms (GCM) 10K type strain sequencing project: providing services to taxonomists for standard genome sequencing and annotation.</title>
        <authorList>
            <consortium name="The Broad Institute Genomics Platform"/>
            <consortium name="The Broad Institute Genome Sequencing Center for Infectious Disease"/>
            <person name="Wu L."/>
            <person name="Ma J."/>
        </authorList>
    </citation>
    <scope>NUCLEOTIDE SEQUENCE [LARGE SCALE GENOMIC DNA]</scope>
    <source>
        <strain evidence="5">JCM 16929</strain>
    </source>
</reference>
<evidence type="ECO:0000313" key="5">
    <source>
        <dbReference type="Proteomes" id="UP001501490"/>
    </source>
</evidence>
<evidence type="ECO:0000256" key="2">
    <source>
        <dbReference type="SAM" id="Phobius"/>
    </source>
</evidence>
<feature type="transmembrane region" description="Helical" evidence="2">
    <location>
        <begin position="1821"/>
        <end position="1841"/>
    </location>
</feature>
<dbReference type="InterPro" id="IPR045826">
    <property type="entry name" value="SpaA_PFL_dom_2"/>
</dbReference>
<dbReference type="Pfam" id="PF25549">
    <property type="entry name" value="DUF7927"/>
    <property type="match status" value="1"/>
</dbReference>
<feature type="compositionally biased region" description="Low complexity" evidence="1">
    <location>
        <begin position="39"/>
        <end position="95"/>
    </location>
</feature>
<keyword evidence="2" id="KW-0812">Transmembrane</keyword>
<keyword evidence="2" id="KW-0472">Membrane</keyword>
<feature type="region of interest" description="Disordered" evidence="1">
    <location>
        <begin position="1790"/>
        <end position="1821"/>
    </location>
</feature>
<dbReference type="EMBL" id="BAABAB010000014">
    <property type="protein sequence ID" value="GAA3617811.1"/>
    <property type="molecule type" value="Genomic_DNA"/>
</dbReference>
<sequence length="1848" mass="186407">MPLKGRRRRSRRRLLLLLVAYLIAVVGFGAPTVAYAEPTPSASDTAAPDATKAAAPSAEKADPSASPTAAPSADPTKSAESSATPSEEPTSASPAPKDEASAEPSDSESTSPSATPDKAATKTPAQDEEPGRVAPRVVPGAQGDVAVITVKVAGNRTSLNAIGGLAGVQLGFYDTQTGTTPAFTCTSDADGDCSISVPNTGGTSQNPQANRDRRFWVRQISTASGYYQNSQLGTGETVAANPYRFQTGTELRAGQTYFSTDDFMIGTGNSNNNASSGLWQNSLDNPEFPAKCGINVALVLDLSGSVGSDLGNLKTAARTFVNSLQGTPSAVGVFTFASAAPANGSANTTLALTPVSTAAGATTVNTKINGLTLGTGQGAGTNWDRGIYQVAQSSSDFDVAVVITDGNPTFYGATNDNGSAQGPGSRTRFREVENGIYSANAVKAENTKVIAFGVGSGINNAGSGLNLRAISGETLNDDYYQTSDYQAAGDQLKALALGNCTGSITVVKEVVPSDTPANSTAGATPQGGWTFTGTTSAAGVGFDDPNVRQTASGTGAANFPLTFSGGATTGDVTLTETQQAGYTLHPIDGNNATCTRVDTGATVPSSNSNDTGFTVQADSGFPISCTVYNQAPQPLASVVLHKRWSINGLPSVPDGSQPDALVATATLDGDNAPWEQEQTGYRSGQSISVGEATDISGLPLCTLTSALLTDANGTTVSLGLPSSQTLQGGVNNYTITNAVSCDTRLKLTKTVDGGVNPPPASDWTLFATTRTGAAGPSGTTGVNGSVTPLATYTLSENNPHPEYLQFVDPNAELAQGSSGSWNCQQVEEDGETVIPGFQDGLNGNVNVPFGTYVRCNAVNQTAVLGMIKEVDNNFGGTAEPSDWTLHATPTGDIPAGLQPVTQTGTDAANVVYVNVRPRTTYLLTETPVVVPGYRLVSTQCSYEGRQRSPITDVFLQPGFTATCWFTNQDQPSHLSLVKHVENDDTGGTLGSSDFILSAIGPSTVIGPGNSGAVTDQQVLPGDYDLSEVGVAGYTASDWTCTGGTLTGSSVNVPLGGDVTCEITNTAQQAHLTLVKTVTNDNGGTAEATDWTLSATGGPTGSISGPTGDTAVTDVPVAPGAYDLAESGGPAGYAAGEWSCVGGEQDGASVQVRLGDDVTCTINNDDTAALLTLVKVVDNGDTGATYEPADWTLTATGATTVTGPGNSPAVTGQPVGAGTYALAESGGPDGYTASDWSCTGGELTGTSVVVPNGGDVTCTITNTAQPATLTLVKVVDNGDTGAAAAPADWTLSAAGPDTVTGDGNSPEVTDQTVQVGDYDLSEAGGPDGYTASDWVCTGADVSAATSVTVAPGDDVTCTITNTAIAPTLTLIKVVDNGDTGATTEATAWTLTAVNGASTISGVTGNGDVTGAAAIVGTYDLSESGPPGYDASDWVCTGGQSSSATSVTLGLDDDATCTITNTAGQPRLTLIKTVTNDDGGTAEPTDWTLSATGPTPDVVGRVGDDSVTNVPVEAGTYLLGEGEGPAGYTPGDWSCTGGSLDGSVVSIALGDDVTCTINNDDQPAKLTLRKVVDNGDTGATHGATDWTLTASGPTPGISGSMGDPAVTGATVDAGDYTLSESGPSGYTAGAWSCGEGAQVTDGVVTVPLGGDVTCAILNTAQPGVWRLAKTSDPATGSTVDPGDEITYTVTATKVSGVDPTDLTVTDDLSDVVNHAVLVSGPTASTGTAVVSGTTMTWSIPTLSDEATLTYTVRVNDDAYGVELANVVTGSGSETCAEPGDGGRAAAVQGRAAGVAADDEECETHHDTPPPPNEPNLPNTGGPGLAVVGIGSALVIGGGGLMLWTRRRRTD</sequence>
<comment type="caution">
    <text evidence="4">The sequence shown here is derived from an EMBL/GenBank/DDBJ whole genome shotgun (WGS) entry which is preliminary data.</text>
</comment>
<evidence type="ECO:0000259" key="3">
    <source>
        <dbReference type="PROSITE" id="PS50234"/>
    </source>
</evidence>
<dbReference type="Pfam" id="PF19403">
    <property type="entry name" value="SpaA_2"/>
    <property type="match status" value="9"/>
</dbReference>
<keyword evidence="5" id="KW-1185">Reference proteome</keyword>
<dbReference type="Gene3D" id="3.40.50.410">
    <property type="entry name" value="von Willebrand factor, type A domain"/>
    <property type="match status" value="1"/>
</dbReference>
<keyword evidence="2" id="KW-1133">Transmembrane helix</keyword>
<gene>
    <name evidence="4" type="ORF">GCM10022236_20050</name>
</gene>
<proteinExistence type="predicted"/>
<feature type="compositionally biased region" description="Low complexity" evidence="1">
    <location>
        <begin position="102"/>
        <end position="124"/>
    </location>
</feature>
<evidence type="ECO:0000313" key="4">
    <source>
        <dbReference type="EMBL" id="GAA3617811.1"/>
    </source>
</evidence>
<dbReference type="CDD" id="cd00198">
    <property type="entry name" value="vWFA"/>
    <property type="match status" value="1"/>
</dbReference>
<dbReference type="InterPro" id="IPR057687">
    <property type="entry name" value="DUF7927"/>
</dbReference>
<dbReference type="PROSITE" id="PS50234">
    <property type="entry name" value="VWFA"/>
    <property type="match status" value="1"/>
</dbReference>
<dbReference type="Pfam" id="PF00092">
    <property type="entry name" value="VWA"/>
    <property type="match status" value="1"/>
</dbReference>
<name>A0ABP6ZTQ7_9ACTN</name>
<dbReference type="SMART" id="SM00327">
    <property type="entry name" value="VWA"/>
    <property type="match status" value="1"/>
</dbReference>
<dbReference type="InterPro" id="IPR002035">
    <property type="entry name" value="VWF_A"/>
</dbReference>
<dbReference type="Proteomes" id="UP001501490">
    <property type="component" value="Unassembled WGS sequence"/>
</dbReference>
<organism evidence="4 5">
    <name type="scientific">Microlunatus ginsengisoli</name>
    <dbReference type="NCBI Taxonomy" id="363863"/>
    <lineage>
        <taxon>Bacteria</taxon>
        <taxon>Bacillati</taxon>
        <taxon>Actinomycetota</taxon>
        <taxon>Actinomycetes</taxon>
        <taxon>Propionibacteriales</taxon>
        <taxon>Propionibacteriaceae</taxon>
        <taxon>Microlunatus</taxon>
    </lineage>
</organism>
<feature type="region of interest" description="Disordered" evidence="1">
    <location>
        <begin position="39"/>
        <end position="138"/>
    </location>
</feature>
<accession>A0ABP6ZTQ7</accession>
<dbReference type="SUPFAM" id="SSF53300">
    <property type="entry name" value="vWA-like"/>
    <property type="match status" value="1"/>
</dbReference>
<dbReference type="InterPro" id="IPR036465">
    <property type="entry name" value="vWFA_dom_sf"/>
</dbReference>